<proteinExistence type="predicted"/>
<feature type="compositionally biased region" description="Acidic residues" evidence="1">
    <location>
        <begin position="495"/>
        <end position="505"/>
    </location>
</feature>
<feature type="compositionally biased region" description="Polar residues" evidence="1">
    <location>
        <begin position="349"/>
        <end position="365"/>
    </location>
</feature>
<feature type="compositionally biased region" description="Low complexity" evidence="1">
    <location>
        <begin position="325"/>
        <end position="338"/>
    </location>
</feature>
<dbReference type="Proteomes" id="UP000559027">
    <property type="component" value="Unassembled WGS sequence"/>
</dbReference>
<dbReference type="EMBL" id="JAACJO010000001">
    <property type="protein sequence ID" value="KAF5364241.1"/>
    <property type="molecule type" value="Genomic_DNA"/>
</dbReference>
<evidence type="ECO:0000256" key="1">
    <source>
        <dbReference type="SAM" id="MobiDB-lite"/>
    </source>
</evidence>
<feature type="region of interest" description="Disordered" evidence="1">
    <location>
        <begin position="1"/>
        <end position="266"/>
    </location>
</feature>
<feature type="compositionally biased region" description="Polar residues" evidence="1">
    <location>
        <begin position="1"/>
        <end position="10"/>
    </location>
</feature>
<accession>A0A8H5GGA3</accession>
<dbReference type="AlphaFoldDB" id="A0A8H5GGA3"/>
<sequence>MNSHTQNTAEPHQADHDRTRQPHRAATAPSPSTTTTTPSRINPYLGQAAYPPSSLYPGQRNPQTTHRSDIYFSQGMNYTRYDPLYPSYPANEPPPNAAQFYPAHQQQYYGSPYYSQHNVRTPSPAPPVPIPPKPPALQQETRQNGRQAPLHPAMYRSFTSPPPVPPKPSLLFEPEPGPAIPTSAYLGNSRATTANTPETAGTTSSGSPSVSTLPSRATTADQPTAGPSTGGQPQQGEDGGDGDDLAVAMALSRDESMREEERMQELVRLEEEEFERALAASMLTADRGYDFYETQPEAGPSNWASSVTQKSPSAAPPDVSPEPGPSTSSASSSSSSEASAKDAEAPSSQAPQSTEKSQSGDNVSQAPKEAQPADGTTRVPSPQSTRRYSLDTASPHSGTSPSNHEEALPIYSPQDTEQTPTASSLPPTVNQPEPAVPQTETPKEDNDGDYDGDELPYLRGTRESLSVSIPDSKPSTDVQGKSVLSPVSSSFIDLSYDDSYIDEDEAFARRLAEEEETAQGEEETTHQENGQSSQASAESHLSRNSSTASASTHPRPDTPSDLPTYNEVISVNSAPVSRKSTFLPEVRVDSPTTPVQNEKAELARNISLNSAASDPISGTSSQPDVPFSSAGPSAVTLPSDGPHRIIGRVSSMSALLPSRPPPEDDLPLTPVDDLATNKNHLSLKPRSGHLVATSNKGPTSAGVLNANHFVDSELLHGVSIQFTPPVISAKLVPMSGPMPTLISLPYGRCPPLHFQAPSWRHLLKLMARLSGTKMEPSIEAMAVAKNEAMKLRTVIQFIKPHHMSHEWRTILWFTIDHPVPPNIPNASKYSCTNVNNLPFSYTLSSVPAMLRDASDTVLSKTYTIPASASVPYPSLPITFPNLALYLQAALDDSRQQNESNPLRKLAKMVQTCYPNDLTPQGTEEPENSRGVSGLFKKVMGRGGKKGKRGGGNEDTYDLVTPFVPDEYLSR</sequence>
<feature type="compositionally biased region" description="Low complexity" evidence="1">
    <location>
        <begin position="191"/>
        <end position="215"/>
    </location>
</feature>
<feature type="compositionally biased region" description="Basic residues" evidence="1">
    <location>
        <begin position="938"/>
        <end position="948"/>
    </location>
</feature>
<feature type="region of interest" description="Disordered" evidence="1">
    <location>
        <begin position="291"/>
        <end position="565"/>
    </location>
</feature>
<feature type="compositionally biased region" description="Pro residues" evidence="1">
    <location>
        <begin position="314"/>
        <end position="324"/>
    </location>
</feature>
<feature type="compositionally biased region" description="Low complexity" evidence="1">
    <location>
        <begin position="25"/>
        <end position="39"/>
    </location>
</feature>
<feature type="region of interest" description="Disordered" evidence="1">
    <location>
        <begin position="611"/>
        <end position="644"/>
    </location>
</feature>
<feature type="compositionally biased region" description="Polar residues" evidence="1">
    <location>
        <begin position="529"/>
        <end position="552"/>
    </location>
</feature>
<feature type="compositionally biased region" description="Acidic residues" evidence="1">
    <location>
        <begin position="513"/>
        <end position="522"/>
    </location>
</feature>
<reference evidence="2 3" key="1">
    <citation type="journal article" date="2020" name="ISME J.">
        <title>Uncovering the hidden diversity of litter-decomposition mechanisms in mushroom-forming fungi.</title>
        <authorList>
            <person name="Floudas D."/>
            <person name="Bentzer J."/>
            <person name="Ahren D."/>
            <person name="Johansson T."/>
            <person name="Persson P."/>
            <person name="Tunlid A."/>
        </authorList>
    </citation>
    <scope>NUCLEOTIDE SEQUENCE [LARGE SCALE GENOMIC DNA]</scope>
    <source>
        <strain evidence="2 3">CBS 146.42</strain>
    </source>
</reference>
<feature type="compositionally biased region" description="Polar residues" evidence="1">
    <location>
        <begin position="378"/>
        <end position="402"/>
    </location>
</feature>
<evidence type="ECO:0000313" key="3">
    <source>
        <dbReference type="Proteomes" id="UP000559027"/>
    </source>
</evidence>
<keyword evidence="3" id="KW-1185">Reference proteome</keyword>
<name>A0A8H5GGA3_9AGAR</name>
<feature type="compositionally biased region" description="Pro residues" evidence="1">
    <location>
        <begin position="123"/>
        <end position="135"/>
    </location>
</feature>
<feature type="compositionally biased region" description="Low complexity" evidence="1">
    <location>
        <begin position="105"/>
        <end position="116"/>
    </location>
</feature>
<feature type="compositionally biased region" description="Polar residues" evidence="1">
    <location>
        <begin position="216"/>
        <end position="227"/>
    </location>
</feature>
<comment type="caution">
    <text evidence="2">The sequence shown here is derived from an EMBL/GenBank/DDBJ whole genome shotgun (WGS) entry which is preliminary data.</text>
</comment>
<feature type="region of interest" description="Disordered" evidence="1">
    <location>
        <begin position="937"/>
        <end position="958"/>
    </location>
</feature>
<protein>
    <submittedName>
        <fullName evidence="2">Uncharacterized protein</fullName>
    </submittedName>
</protein>
<organism evidence="2 3">
    <name type="scientific">Leucocoprinus leucothites</name>
    <dbReference type="NCBI Taxonomy" id="201217"/>
    <lineage>
        <taxon>Eukaryota</taxon>
        <taxon>Fungi</taxon>
        <taxon>Dikarya</taxon>
        <taxon>Basidiomycota</taxon>
        <taxon>Agaricomycotina</taxon>
        <taxon>Agaricomycetes</taxon>
        <taxon>Agaricomycetidae</taxon>
        <taxon>Agaricales</taxon>
        <taxon>Agaricineae</taxon>
        <taxon>Agaricaceae</taxon>
        <taxon>Leucocoprinus</taxon>
    </lineage>
</organism>
<feature type="compositionally biased region" description="Polar residues" evidence="1">
    <location>
        <begin position="413"/>
        <end position="431"/>
    </location>
</feature>
<evidence type="ECO:0000313" key="2">
    <source>
        <dbReference type="EMBL" id="KAF5364241.1"/>
    </source>
</evidence>
<feature type="compositionally biased region" description="Polar residues" evidence="1">
    <location>
        <begin position="302"/>
        <end position="312"/>
    </location>
</feature>
<gene>
    <name evidence="2" type="ORF">D9756_000738</name>
</gene>
<feature type="compositionally biased region" description="Basic and acidic residues" evidence="1">
    <location>
        <begin position="252"/>
        <end position="266"/>
    </location>
</feature>
<feature type="compositionally biased region" description="Polar residues" evidence="1">
    <location>
        <begin position="611"/>
        <end position="623"/>
    </location>
</feature>
<feature type="compositionally biased region" description="Polar residues" evidence="1">
    <location>
        <begin position="463"/>
        <end position="479"/>
    </location>
</feature>
<dbReference type="OrthoDB" id="3269480at2759"/>